<dbReference type="Pfam" id="PF01878">
    <property type="entry name" value="EVE"/>
    <property type="match status" value="1"/>
</dbReference>
<organism evidence="5 6">
    <name type="scientific">Linnemannia gamsii</name>
    <dbReference type="NCBI Taxonomy" id="64522"/>
    <lineage>
        <taxon>Eukaryota</taxon>
        <taxon>Fungi</taxon>
        <taxon>Fungi incertae sedis</taxon>
        <taxon>Mucoromycota</taxon>
        <taxon>Mortierellomycotina</taxon>
        <taxon>Mortierellomycetes</taxon>
        <taxon>Mortierellales</taxon>
        <taxon>Mortierellaceae</taxon>
        <taxon>Linnemannia</taxon>
    </lineage>
</organism>
<evidence type="ECO:0000256" key="2">
    <source>
        <dbReference type="ARBA" id="ARBA00023242"/>
    </source>
</evidence>
<evidence type="ECO:0000313" key="5">
    <source>
        <dbReference type="EMBL" id="KAG0290450.1"/>
    </source>
</evidence>
<proteinExistence type="predicted"/>
<dbReference type="Gene3D" id="3.10.590.10">
    <property type="entry name" value="ph1033 like domains"/>
    <property type="match status" value="1"/>
</dbReference>
<comment type="subcellular location">
    <subcellularLocation>
        <location evidence="1">Nucleus</location>
    </subcellularLocation>
</comment>
<dbReference type="InterPro" id="IPR002740">
    <property type="entry name" value="EVE_domain"/>
</dbReference>
<feature type="region of interest" description="Disordered" evidence="3">
    <location>
        <begin position="1"/>
        <end position="83"/>
    </location>
</feature>
<sequence length="249" mass="27974">METRGKRRAPTADKVQQAKTTGTTATKRAKVTNTNNTASAKQESSNKVSKAKSGAADLKPTKVSTEKSKSTTTQQPASAAGLRDIDGTRIRVWLMKSEPDTFSIDDLINSKDSTSHWDGVRNHEAKNLMKNSMKVGDQVLFYHSNTKTPGIVGLAKIVREAYPDHTAFDPKSDYYDDKSSKEDPRWFMVDVKYDRKLKRILTLKELQEYKNVELCDMKLLHRGRLSVQPVSVCEMSFIMGLEQQGEPNE</sequence>
<evidence type="ECO:0000256" key="3">
    <source>
        <dbReference type="SAM" id="MobiDB-lite"/>
    </source>
</evidence>
<feature type="domain" description="EVE" evidence="4">
    <location>
        <begin position="91"/>
        <end position="239"/>
    </location>
</feature>
<dbReference type="InterPro" id="IPR052181">
    <property type="entry name" value="5hmC_binding"/>
</dbReference>
<comment type="caution">
    <text evidence="5">The sequence shown here is derived from an EMBL/GenBank/DDBJ whole genome shotgun (WGS) entry which is preliminary data.</text>
</comment>
<dbReference type="CDD" id="cd21133">
    <property type="entry name" value="EVE"/>
    <property type="match status" value="1"/>
</dbReference>
<feature type="compositionally biased region" description="Polar residues" evidence="3">
    <location>
        <begin position="33"/>
        <end position="48"/>
    </location>
</feature>
<keyword evidence="6" id="KW-1185">Reference proteome</keyword>
<dbReference type="SUPFAM" id="SSF88697">
    <property type="entry name" value="PUA domain-like"/>
    <property type="match status" value="1"/>
</dbReference>
<protein>
    <recommendedName>
        <fullName evidence="4">EVE domain-containing protein</fullName>
    </recommendedName>
</protein>
<evidence type="ECO:0000259" key="4">
    <source>
        <dbReference type="Pfam" id="PF01878"/>
    </source>
</evidence>
<evidence type="ECO:0000313" key="6">
    <source>
        <dbReference type="Proteomes" id="UP001194696"/>
    </source>
</evidence>
<dbReference type="InterPro" id="IPR015947">
    <property type="entry name" value="PUA-like_sf"/>
</dbReference>
<name>A0ABQ7K3R6_9FUNG</name>
<dbReference type="Proteomes" id="UP001194696">
    <property type="component" value="Unassembled WGS sequence"/>
</dbReference>
<dbReference type="EMBL" id="JAAAIM010000292">
    <property type="protein sequence ID" value="KAG0290450.1"/>
    <property type="molecule type" value="Genomic_DNA"/>
</dbReference>
<gene>
    <name evidence="5" type="ORF">BGZ96_006073</name>
</gene>
<accession>A0ABQ7K3R6</accession>
<dbReference type="InterPro" id="IPR047197">
    <property type="entry name" value="THYN1-like_EVE"/>
</dbReference>
<dbReference type="PANTHER" id="PTHR14087:SF7">
    <property type="entry name" value="THYMOCYTE NUCLEAR PROTEIN 1"/>
    <property type="match status" value="1"/>
</dbReference>
<reference evidence="5 6" key="1">
    <citation type="journal article" date="2020" name="Fungal Divers.">
        <title>Resolving the Mortierellaceae phylogeny through synthesis of multi-gene phylogenetics and phylogenomics.</title>
        <authorList>
            <person name="Vandepol N."/>
            <person name="Liber J."/>
            <person name="Desiro A."/>
            <person name="Na H."/>
            <person name="Kennedy M."/>
            <person name="Barry K."/>
            <person name="Grigoriev I.V."/>
            <person name="Miller A.N."/>
            <person name="O'Donnell K."/>
            <person name="Stajich J.E."/>
            <person name="Bonito G."/>
        </authorList>
    </citation>
    <scope>NUCLEOTIDE SEQUENCE [LARGE SCALE GENOMIC DNA]</scope>
    <source>
        <strain evidence="5 6">AD045</strain>
    </source>
</reference>
<keyword evidence="2" id="KW-0539">Nucleus</keyword>
<evidence type="ECO:0000256" key="1">
    <source>
        <dbReference type="ARBA" id="ARBA00004123"/>
    </source>
</evidence>
<dbReference type="PANTHER" id="PTHR14087">
    <property type="entry name" value="THYMOCYTE NUCLEAR PROTEIN 1"/>
    <property type="match status" value="1"/>
</dbReference>